<evidence type="ECO:0000313" key="4">
    <source>
        <dbReference type="Proteomes" id="UP001596137"/>
    </source>
</evidence>
<dbReference type="Proteomes" id="UP001596137">
    <property type="component" value="Unassembled WGS sequence"/>
</dbReference>
<dbReference type="InterPro" id="IPR005543">
    <property type="entry name" value="PASTA_dom"/>
</dbReference>
<accession>A0ABW1NTP1</accession>
<keyword evidence="4" id="KW-1185">Reference proteome</keyword>
<dbReference type="Pfam" id="PF03793">
    <property type="entry name" value="PASTA"/>
    <property type="match status" value="1"/>
</dbReference>
<feature type="compositionally biased region" description="Basic and acidic residues" evidence="1">
    <location>
        <begin position="64"/>
        <end position="77"/>
    </location>
</feature>
<sequence>MIVPDFRGQQALNAWLAGHDAGVLLQGPDPDGADPVMNGIVVAQEPPPGTRVERWRAVTVWVRDAPDDGSGVREPRDPAPPSRTLQAGLSEEG</sequence>
<protein>
    <submittedName>
        <fullName evidence="3">PASTA domain-containing protein</fullName>
    </submittedName>
</protein>
<evidence type="ECO:0000256" key="1">
    <source>
        <dbReference type="SAM" id="MobiDB-lite"/>
    </source>
</evidence>
<reference evidence="4" key="1">
    <citation type="journal article" date="2019" name="Int. J. Syst. Evol. Microbiol.">
        <title>The Global Catalogue of Microorganisms (GCM) 10K type strain sequencing project: providing services to taxonomists for standard genome sequencing and annotation.</title>
        <authorList>
            <consortium name="The Broad Institute Genomics Platform"/>
            <consortium name="The Broad Institute Genome Sequencing Center for Infectious Disease"/>
            <person name="Wu L."/>
            <person name="Ma J."/>
        </authorList>
    </citation>
    <scope>NUCLEOTIDE SEQUENCE [LARGE SCALE GENOMIC DNA]</scope>
    <source>
        <strain evidence="4">JCM 30346</strain>
    </source>
</reference>
<proteinExistence type="predicted"/>
<dbReference type="Gene3D" id="3.30.10.20">
    <property type="match status" value="1"/>
</dbReference>
<feature type="domain" description="PASTA" evidence="2">
    <location>
        <begin position="2"/>
        <end position="62"/>
    </location>
</feature>
<dbReference type="RefSeq" id="WP_380760003.1">
    <property type="nucleotide sequence ID" value="NZ_JBHSRF010000066.1"/>
</dbReference>
<feature type="region of interest" description="Disordered" evidence="1">
    <location>
        <begin position="64"/>
        <end position="93"/>
    </location>
</feature>
<evidence type="ECO:0000313" key="3">
    <source>
        <dbReference type="EMBL" id="MFC6085647.1"/>
    </source>
</evidence>
<evidence type="ECO:0000259" key="2">
    <source>
        <dbReference type="Pfam" id="PF03793"/>
    </source>
</evidence>
<organism evidence="3 4">
    <name type="scientific">Sphaerisporangium aureirubrum</name>
    <dbReference type="NCBI Taxonomy" id="1544736"/>
    <lineage>
        <taxon>Bacteria</taxon>
        <taxon>Bacillati</taxon>
        <taxon>Actinomycetota</taxon>
        <taxon>Actinomycetes</taxon>
        <taxon>Streptosporangiales</taxon>
        <taxon>Streptosporangiaceae</taxon>
        <taxon>Sphaerisporangium</taxon>
    </lineage>
</organism>
<dbReference type="EMBL" id="JBHSRF010000066">
    <property type="protein sequence ID" value="MFC6085647.1"/>
    <property type="molecule type" value="Genomic_DNA"/>
</dbReference>
<comment type="caution">
    <text evidence="3">The sequence shown here is derived from an EMBL/GenBank/DDBJ whole genome shotgun (WGS) entry which is preliminary data.</text>
</comment>
<dbReference type="CDD" id="cd06577">
    <property type="entry name" value="PASTA_pknB"/>
    <property type="match status" value="1"/>
</dbReference>
<name>A0ABW1NTP1_9ACTN</name>
<gene>
    <name evidence="3" type="ORF">ACFP1K_31090</name>
</gene>